<keyword evidence="1" id="KW-0472">Membrane</keyword>
<feature type="transmembrane region" description="Helical" evidence="1">
    <location>
        <begin position="7"/>
        <end position="32"/>
    </location>
</feature>
<dbReference type="EMBL" id="NQMC01000054">
    <property type="protein sequence ID" value="TYD42272.1"/>
    <property type="molecule type" value="Genomic_DNA"/>
</dbReference>
<keyword evidence="3" id="KW-1185">Reference proteome</keyword>
<sequence>MKISLEGALLLLIMTEYSVLIVTGAILFIRLAVSAFHFMQFGVFYFDWNNDIVYSFKVGVASGVPAGIGICIIPWVNKIW</sequence>
<accession>A0ABY3MIE8</accession>
<gene>
    <name evidence="2" type="ORF">CJF24_16495</name>
</gene>
<keyword evidence="1" id="KW-0812">Transmembrane</keyword>
<comment type="caution">
    <text evidence="2">The sequence shown here is derived from an EMBL/GenBank/DDBJ whole genome shotgun (WGS) entry which is preliminary data.</text>
</comment>
<proteinExistence type="predicted"/>
<protein>
    <submittedName>
        <fullName evidence="2">Uncharacterized protein</fullName>
    </submittedName>
</protein>
<feature type="transmembrane region" description="Helical" evidence="1">
    <location>
        <begin position="52"/>
        <end position="76"/>
    </location>
</feature>
<keyword evidence="1" id="KW-1133">Transmembrane helix</keyword>
<reference evidence="2 3" key="1">
    <citation type="submission" date="2017-08" db="EMBL/GenBank/DDBJ databases">
        <title>Aeromonas veronii bv sobria strain NS22 whole genome sequencing.</title>
        <authorList>
            <person name="Katharios P."/>
            <person name="Ha V.Q."/>
            <person name="Smyrli M."/>
        </authorList>
    </citation>
    <scope>NUCLEOTIDE SEQUENCE [LARGE SCALE GENOMIC DNA]</scope>
    <source>
        <strain evidence="2 3">NS22</strain>
    </source>
</reference>
<dbReference type="Proteomes" id="UP000323129">
    <property type="component" value="Unassembled WGS sequence"/>
</dbReference>
<evidence type="ECO:0000256" key="1">
    <source>
        <dbReference type="SAM" id="Phobius"/>
    </source>
</evidence>
<evidence type="ECO:0000313" key="3">
    <source>
        <dbReference type="Proteomes" id="UP000323129"/>
    </source>
</evidence>
<evidence type="ECO:0000313" key="2">
    <source>
        <dbReference type="EMBL" id="TYD42272.1"/>
    </source>
</evidence>
<name>A0ABY3MIE8_AERVE</name>
<dbReference type="RefSeq" id="WP_115544947.1">
    <property type="nucleotide sequence ID" value="NZ_NMUR01000048.1"/>
</dbReference>
<organism evidence="2 3">
    <name type="scientific">Aeromonas veronii</name>
    <dbReference type="NCBI Taxonomy" id="654"/>
    <lineage>
        <taxon>Bacteria</taxon>
        <taxon>Pseudomonadati</taxon>
        <taxon>Pseudomonadota</taxon>
        <taxon>Gammaproteobacteria</taxon>
        <taxon>Aeromonadales</taxon>
        <taxon>Aeromonadaceae</taxon>
        <taxon>Aeromonas</taxon>
    </lineage>
</organism>